<dbReference type="Pfam" id="PF01699">
    <property type="entry name" value="Na_Ca_ex"/>
    <property type="match status" value="2"/>
</dbReference>
<evidence type="ECO:0000256" key="2">
    <source>
        <dbReference type="ARBA" id="ARBA00022692"/>
    </source>
</evidence>
<name>A0ABQ1HYS9_9ALTE</name>
<comment type="subcellular location">
    <subcellularLocation>
        <location evidence="1">Membrane</location>
        <topology evidence="1">Multi-pass membrane protein</topology>
    </subcellularLocation>
</comment>
<dbReference type="PANTHER" id="PTHR10846">
    <property type="entry name" value="SODIUM/POTASSIUM/CALCIUM EXCHANGER"/>
    <property type="match status" value="1"/>
</dbReference>
<feature type="transmembrane region" description="Helical" evidence="5">
    <location>
        <begin position="300"/>
        <end position="321"/>
    </location>
</feature>
<reference evidence="8" key="1">
    <citation type="journal article" date="2019" name="Int. J. Syst. Evol. Microbiol.">
        <title>The Global Catalogue of Microorganisms (GCM) 10K type strain sequencing project: providing services to taxonomists for standard genome sequencing and annotation.</title>
        <authorList>
            <consortium name="The Broad Institute Genomics Platform"/>
            <consortium name="The Broad Institute Genome Sequencing Center for Infectious Disease"/>
            <person name="Wu L."/>
            <person name="Ma J."/>
        </authorList>
    </citation>
    <scope>NUCLEOTIDE SEQUENCE [LARGE SCALE GENOMIC DNA]</scope>
    <source>
        <strain evidence="8">CGMCC 1.10131</strain>
    </source>
</reference>
<feature type="transmembrane region" description="Helical" evidence="5">
    <location>
        <begin position="176"/>
        <end position="198"/>
    </location>
</feature>
<evidence type="ECO:0000256" key="3">
    <source>
        <dbReference type="ARBA" id="ARBA00022989"/>
    </source>
</evidence>
<sequence length="322" mass="34123">MLVECLLLVLGLALLVWSADRFVFGAAAIANNFGLPPMIIGLTIVALGSSAPEIMVSATASLEGKMNTAVGNVIGSNITNITLVLGLTALLKPLMVSSTTLFRELPMVVGATAFAGWILHDQQLGYTEGLLLLALFFGLMAYLIFNSIKHRSDSNKDPMIDEAEAEIPHDVTTPKALFWLLVGMILLPLSADILVGSASEIARYFGMSDLVIGLTIIAIGTSLPELAACIAGVVKKEDDLVLGNIIGSNLFNILAVLAVPALLAPGEIDAFAAGRDFYVMMGVTVALFIMAMGFGKTRKISRWEGGLLFSAFIGYQILLMVS</sequence>
<organism evidence="7 8">
    <name type="scientific">Agarivorans gilvus</name>
    <dbReference type="NCBI Taxonomy" id="680279"/>
    <lineage>
        <taxon>Bacteria</taxon>
        <taxon>Pseudomonadati</taxon>
        <taxon>Pseudomonadota</taxon>
        <taxon>Gammaproteobacteria</taxon>
        <taxon>Alteromonadales</taxon>
        <taxon>Alteromonadaceae</taxon>
        <taxon>Agarivorans</taxon>
    </lineage>
</organism>
<feature type="domain" description="Sodium/calcium exchanger membrane region" evidence="6">
    <location>
        <begin position="6"/>
        <end position="144"/>
    </location>
</feature>
<dbReference type="InterPro" id="IPR004837">
    <property type="entry name" value="NaCa_Exmemb"/>
</dbReference>
<evidence type="ECO:0000259" key="6">
    <source>
        <dbReference type="Pfam" id="PF01699"/>
    </source>
</evidence>
<feature type="transmembrane region" description="Helical" evidence="5">
    <location>
        <begin position="240"/>
        <end position="265"/>
    </location>
</feature>
<comment type="caution">
    <text evidence="7">The sequence shown here is derived from an EMBL/GenBank/DDBJ whole genome shotgun (WGS) entry which is preliminary data.</text>
</comment>
<dbReference type="NCBIfam" id="TIGR00367">
    <property type="entry name" value="calcium/sodium antiporter"/>
    <property type="match status" value="1"/>
</dbReference>
<evidence type="ECO:0000256" key="5">
    <source>
        <dbReference type="SAM" id="Phobius"/>
    </source>
</evidence>
<feature type="transmembrane region" description="Helical" evidence="5">
    <location>
        <begin position="210"/>
        <end position="234"/>
    </location>
</feature>
<feature type="transmembrane region" description="Helical" evidence="5">
    <location>
        <begin position="126"/>
        <end position="145"/>
    </location>
</feature>
<evidence type="ECO:0000313" key="8">
    <source>
        <dbReference type="Proteomes" id="UP000651977"/>
    </source>
</evidence>
<feature type="transmembrane region" description="Helical" evidence="5">
    <location>
        <begin position="68"/>
        <end position="89"/>
    </location>
</feature>
<keyword evidence="2 5" id="KW-0812">Transmembrane</keyword>
<dbReference type="Gene3D" id="1.20.1420.30">
    <property type="entry name" value="NCX, central ion-binding region"/>
    <property type="match status" value="1"/>
</dbReference>
<feature type="domain" description="Sodium/calcium exchanger membrane region" evidence="6">
    <location>
        <begin position="176"/>
        <end position="319"/>
    </location>
</feature>
<accession>A0ABQ1HYS9</accession>
<proteinExistence type="predicted"/>
<dbReference type="EMBL" id="BMDY01000003">
    <property type="protein sequence ID" value="GGA96328.1"/>
    <property type="molecule type" value="Genomic_DNA"/>
</dbReference>
<dbReference type="InterPro" id="IPR004481">
    <property type="entry name" value="K/Na/Ca-exchanger"/>
</dbReference>
<gene>
    <name evidence="7" type="ORF">GCM10007414_06590</name>
</gene>
<evidence type="ECO:0000256" key="1">
    <source>
        <dbReference type="ARBA" id="ARBA00004141"/>
    </source>
</evidence>
<dbReference type="InterPro" id="IPR044880">
    <property type="entry name" value="NCX_ion-bd_dom_sf"/>
</dbReference>
<evidence type="ECO:0000313" key="7">
    <source>
        <dbReference type="EMBL" id="GGA96328.1"/>
    </source>
</evidence>
<evidence type="ECO:0000256" key="4">
    <source>
        <dbReference type="ARBA" id="ARBA00023136"/>
    </source>
</evidence>
<feature type="transmembrane region" description="Helical" evidence="5">
    <location>
        <begin position="277"/>
        <end position="294"/>
    </location>
</feature>
<keyword evidence="8" id="KW-1185">Reference proteome</keyword>
<feature type="transmembrane region" description="Helical" evidence="5">
    <location>
        <begin position="35"/>
        <end position="56"/>
    </location>
</feature>
<keyword evidence="4 5" id="KW-0472">Membrane</keyword>
<protein>
    <submittedName>
        <fullName evidence="7">Sodium:calcium antiporter</fullName>
    </submittedName>
</protein>
<dbReference type="RefSeq" id="WP_055732826.1">
    <property type="nucleotide sequence ID" value="NZ_BMDY01000003.1"/>
</dbReference>
<dbReference type="Proteomes" id="UP000651977">
    <property type="component" value="Unassembled WGS sequence"/>
</dbReference>
<keyword evidence="3 5" id="KW-1133">Transmembrane helix</keyword>
<dbReference type="PANTHER" id="PTHR10846:SF8">
    <property type="entry name" value="INNER MEMBRANE PROTEIN YRBG"/>
    <property type="match status" value="1"/>
</dbReference>